<keyword evidence="3" id="KW-0233">DNA recombination</keyword>
<dbReference type="Gene3D" id="1.10.443.10">
    <property type="entry name" value="Intergrase catalytic core"/>
    <property type="match status" value="1"/>
</dbReference>
<dbReference type="PANTHER" id="PTHR30349">
    <property type="entry name" value="PHAGE INTEGRASE-RELATED"/>
    <property type="match status" value="1"/>
</dbReference>
<dbReference type="Pfam" id="PF00589">
    <property type="entry name" value="Phage_integrase"/>
    <property type="match status" value="2"/>
</dbReference>
<evidence type="ECO:0000259" key="4">
    <source>
        <dbReference type="PROSITE" id="PS51898"/>
    </source>
</evidence>
<comment type="similarity">
    <text evidence="1">Belongs to the 'phage' integrase family.</text>
</comment>
<dbReference type="InterPro" id="IPR002477">
    <property type="entry name" value="Peptidoglycan-bd-like"/>
</dbReference>
<name>A0AA41U6A1_9MICO</name>
<dbReference type="AlphaFoldDB" id="A0AA41U6A1"/>
<dbReference type="GO" id="GO:0006310">
    <property type="term" value="P:DNA recombination"/>
    <property type="evidence" value="ECO:0007669"/>
    <property type="project" value="UniProtKB-KW"/>
</dbReference>
<dbReference type="Pfam" id="PF01471">
    <property type="entry name" value="PG_binding_1"/>
    <property type="match status" value="1"/>
</dbReference>
<dbReference type="PROSITE" id="PS51898">
    <property type="entry name" value="TYR_RECOMBINASE"/>
    <property type="match status" value="1"/>
</dbReference>
<dbReference type="InterPro" id="IPR036366">
    <property type="entry name" value="PGBDSf"/>
</dbReference>
<accession>A0AA41U6A1</accession>
<sequence>MAYTEQRTDRQGRNVWIGRFRIDGRLRSTRQFSARRDALAEARRQEDAGKHAEWVDPATARISLAEWFAAWQAGRADRAPRTLESERERFRSLVAPAFGEVPLRRVTHEDVTRWAATMPAPGTGEVASPARRRDAVRLLVTLLDAAVDARRLRTNPARTRSGKVGALPRAPKTKPHRYLSHEQLRRVADAAGDGAGGAARTLILLAGLTGLRWGEASALTMADVDPLRRRIHVTKAYTRLDDGTILLGDTKTHARREVPLPTTLAEALAAQAAGRGPGDLLFPGARGGPVRRESFDRGSFRPAVHAAGGAVSTLQGALGLPASGVYDDGLVASVRRLQSAQGLAATGVCDPGTWGAVARLDRDRREGLTQGEKVSRTRLLAVLGRTTLGPGAEDFAPLTLHDLRHTAASLAIAGGATVKAVQRLLGHESPVLTLSTYAGLFEDDLDRLGESMSDAFDAAVPGQVPRQVTGGSGAAAAHHVLTDGPIRASVIALAAQN</sequence>
<dbReference type="RefSeq" id="WP_236088597.1">
    <property type="nucleotide sequence ID" value="NZ_JAKGSG010000025.1"/>
</dbReference>
<dbReference type="Gene3D" id="1.10.101.10">
    <property type="entry name" value="PGBD-like superfamily/PGBD"/>
    <property type="match status" value="1"/>
</dbReference>
<dbReference type="EMBL" id="JAKGSG010000025">
    <property type="protein sequence ID" value="MCF4120823.1"/>
    <property type="molecule type" value="Genomic_DNA"/>
</dbReference>
<keyword evidence="2" id="KW-0238">DNA-binding</keyword>
<organism evidence="5 6">
    <name type="scientific">Antribacter soli</name>
    <dbReference type="NCBI Taxonomy" id="2910976"/>
    <lineage>
        <taxon>Bacteria</taxon>
        <taxon>Bacillati</taxon>
        <taxon>Actinomycetota</taxon>
        <taxon>Actinomycetes</taxon>
        <taxon>Micrococcales</taxon>
        <taxon>Promicromonosporaceae</taxon>
        <taxon>Antribacter</taxon>
    </lineage>
</organism>
<dbReference type="InterPro" id="IPR010998">
    <property type="entry name" value="Integrase_recombinase_N"/>
</dbReference>
<dbReference type="GO" id="GO:0003677">
    <property type="term" value="F:DNA binding"/>
    <property type="evidence" value="ECO:0007669"/>
    <property type="project" value="UniProtKB-KW"/>
</dbReference>
<dbReference type="InterPro" id="IPR002104">
    <property type="entry name" value="Integrase_catalytic"/>
</dbReference>
<dbReference type="InterPro" id="IPR013762">
    <property type="entry name" value="Integrase-like_cat_sf"/>
</dbReference>
<gene>
    <name evidence="5" type="ORF">L1785_07510</name>
</gene>
<dbReference type="Proteomes" id="UP001165405">
    <property type="component" value="Unassembled WGS sequence"/>
</dbReference>
<keyword evidence="6" id="KW-1185">Reference proteome</keyword>
<evidence type="ECO:0000313" key="6">
    <source>
        <dbReference type="Proteomes" id="UP001165405"/>
    </source>
</evidence>
<feature type="domain" description="Tyr recombinase" evidence="4">
    <location>
        <begin position="174"/>
        <end position="450"/>
    </location>
</feature>
<proteinExistence type="inferred from homology"/>
<dbReference type="InterPro" id="IPR011010">
    <property type="entry name" value="DNA_brk_join_enz"/>
</dbReference>
<dbReference type="InterPro" id="IPR050090">
    <property type="entry name" value="Tyrosine_recombinase_XerCD"/>
</dbReference>
<evidence type="ECO:0000256" key="3">
    <source>
        <dbReference type="ARBA" id="ARBA00023172"/>
    </source>
</evidence>
<evidence type="ECO:0000313" key="5">
    <source>
        <dbReference type="EMBL" id="MCF4120823.1"/>
    </source>
</evidence>
<dbReference type="PANTHER" id="PTHR30349:SF64">
    <property type="entry name" value="PROPHAGE INTEGRASE INTD-RELATED"/>
    <property type="match status" value="1"/>
</dbReference>
<protein>
    <submittedName>
        <fullName evidence="5">Tyrosine-type recombinase/integrase</fullName>
    </submittedName>
</protein>
<dbReference type="GO" id="GO:0015074">
    <property type="term" value="P:DNA integration"/>
    <property type="evidence" value="ECO:0007669"/>
    <property type="project" value="InterPro"/>
</dbReference>
<dbReference type="SUPFAM" id="SSF56349">
    <property type="entry name" value="DNA breaking-rejoining enzymes"/>
    <property type="match status" value="2"/>
</dbReference>
<evidence type="ECO:0000256" key="1">
    <source>
        <dbReference type="ARBA" id="ARBA00008857"/>
    </source>
</evidence>
<dbReference type="SUPFAM" id="SSF47090">
    <property type="entry name" value="PGBD-like"/>
    <property type="match status" value="1"/>
</dbReference>
<evidence type="ECO:0000256" key="2">
    <source>
        <dbReference type="ARBA" id="ARBA00023125"/>
    </source>
</evidence>
<comment type="caution">
    <text evidence="5">The sequence shown here is derived from an EMBL/GenBank/DDBJ whole genome shotgun (WGS) entry which is preliminary data.</text>
</comment>
<dbReference type="InterPro" id="IPR036365">
    <property type="entry name" value="PGBD-like_sf"/>
</dbReference>
<dbReference type="Gene3D" id="1.10.150.130">
    <property type="match status" value="1"/>
</dbReference>
<reference evidence="5" key="1">
    <citation type="submission" date="2022-01" db="EMBL/GenBank/DDBJ databases">
        <title>Antribacter sp. nov., isolated from Guizhou of China.</title>
        <authorList>
            <person name="Chengliang C."/>
            <person name="Ya Z."/>
        </authorList>
    </citation>
    <scope>NUCLEOTIDE SEQUENCE</scope>
    <source>
        <strain evidence="5">KLBMP 9083</strain>
    </source>
</reference>